<organism evidence="2 3">
    <name type="scientific">Coptis chinensis</name>
    <dbReference type="NCBI Taxonomy" id="261450"/>
    <lineage>
        <taxon>Eukaryota</taxon>
        <taxon>Viridiplantae</taxon>
        <taxon>Streptophyta</taxon>
        <taxon>Embryophyta</taxon>
        <taxon>Tracheophyta</taxon>
        <taxon>Spermatophyta</taxon>
        <taxon>Magnoliopsida</taxon>
        <taxon>Ranunculales</taxon>
        <taxon>Ranunculaceae</taxon>
        <taxon>Coptidoideae</taxon>
        <taxon>Coptis</taxon>
    </lineage>
</organism>
<sequence length="267" mass="28229">MHDSTVRVSNTNLKIETPWSNYKNDHSKKTIVNPTPHGNPFLKFSSLSFKAETLLSLSHGKVMTLNEYEKMRKPVLSTKTTEEKTVDSKGFESMKLLKKGNHEIFVKLAQNVLKFIYPRPKRGRGRGENQLRTHGDNQGRGHGENQGRDNGDNNGRGTANNQERFNDRSGGLHNCSGDYGGGGGSGGNSGGGVYGSRSSFDGSAIAGGYGGSGGEYGVTVGGGNDNFLSGGRGASGSSYGSSTVSGGHSQNHPLDDELGTLLTSGRG</sequence>
<keyword evidence="3" id="KW-1185">Reference proteome</keyword>
<feature type="compositionally biased region" description="Low complexity" evidence="1">
    <location>
        <begin position="152"/>
        <end position="161"/>
    </location>
</feature>
<accession>A0A835HDX0</accession>
<protein>
    <submittedName>
        <fullName evidence="2">Uncharacterized protein</fullName>
    </submittedName>
</protein>
<feature type="compositionally biased region" description="Basic and acidic residues" evidence="1">
    <location>
        <begin position="125"/>
        <end position="151"/>
    </location>
</feature>
<comment type="caution">
    <text evidence="2">The sequence shown here is derived from an EMBL/GenBank/DDBJ whole genome shotgun (WGS) entry which is preliminary data.</text>
</comment>
<dbReference type="Proteomes" id="UP000631114">
    <property type="component" value="Unassembled WGS sequence"/>
</dbReference>
<evidence type="ECO:0000313" key="3">
    <source>
        <dbReference type="Proteomes" id="UP000631114"/>
    </source>
</evidence>
<feature type="compositionally biased region" description="Gly residues" evidence="1">
    <location>
        <begin position="205"/>
        <end position="234"/>
    </location>
</feature>
<feature type="region of interest" description="Disordered" evidence="1">
    <location>
        <begin position="204"/>
        <end position="267"/>
    </location>
</feature>
<name>A0A835HDX0_9MAGN</name>
<gene>
    <name evidence="2" type="ORF">IFM89_024053</name>
</gene>
<feature type="region of interest" description="Disordered" evidence="1">
    <location>
        <begin position="119"/>
        <end position="177"/>
    </location>
</feature>
<proteinExistence type="predicted"/>
<evidence type="ECO:0000256" key="1">
    <source>
        <dbReference type="SAM" id="MobiDB-lite"/>
    </source>
</evidence>
<dbReference type="EMBL" id="JADFTS010000007">
    <property type="protein sequence ID" value="KAF9598066.1"/>
    <property type="molecule type" value="Genomic_DNA"/>
</dbReference>
<dbReference type="OrthoDB" id="784393at2759"/>
<dbReference type="AlphaFoldDB" id="A0A835HDX0"/>
<evidence type="ECO:0000313" key="2">
    <source>
        <dbReference type="EMBL" id="KAF9598066.1"/>
    </source>
</evidence>
<reference evidence="2 3" key="1">
    <citation type="submission" date="2020-10" db="EMBL/GenBank/DDBJ databases">
        <title>The Coptis chinensis genome and diversification of protoberbering-type alkaloids.</title>
        <authorList>
            <person name="Wang B."/>
            <person name="Shu S."/>
            <person name="Song C."/>
            <person name="Liu Y."/>
        </authorList>
    </citation>
    <scope>NUCLEOTIDE SEQUENCE [LARGE SCALE GENOMIC DNA]</scope>
    <source>
        <strain evidence="2">HL-2020</strain>
        <tissue evidence="2">Leaf</tissue>
    </source>
</reference>
<feature type="compositionally biased region" description="Low complexity" evidence="1">
    <location>
        <begin position="235"/>
        <end position="249"/>
    </location>
</feature>